<dbReference type="FunFam" id="1.10.220.10:FF:000002">
    <property type="entry name" value="Annexin"/>
    <property type="match status" value="1"/>
</dbReference>
<evidence type="ECO:0000256" key="2">
    <source>
        <dbReference type="ARBA" id="ARBA00022737"/>
    </source>
</evidence>
<feature type="region of interest" description="Disordered" evidence="6">
    <location>
        <begin position="1"/>
        <end position="139"/>
    </location>
</feature>
<dbReference type="InterPro" id="IPR009117">
    <property type="entry name" value="ANX14"/>
</dbReference>
<dbReference type="GeneID" id="89974110"/>
<organism evidence="7 8">
    <name type="scientific">Exophiala bonariae</name>
    <dbReference type="NCBI Taxonomy" id="1690606"/>
    <lineage>
        <taxon>Eukaryota</taxon>
        <taxon>Fungi</taxon>
        <taxon>Dikarya</taxon>
        <taxon>Ascomycota</taxon>
        <taxon>Pezizomycotina</taxon>
        <taxon>Eurotiomycetes</taxon>
        <taxon>Chaetothyriomycetidae</taxon>
        <taxon>Chaetothyriales</taxon>
        <taxon>Herpotrichiellaceae</taxon>
        <taxon>Exophiala</taxon>
    </lineage>
</organism>
<dbReference type="PANTHER" id="PTHR10502">
    <property type="entry name" value="ANNEXIN"/>
    <property type="match status" value="1"/>
</dbReference>
<evidence type="ECO:0000256" key="1">
    <source>
        <dbReference type="ARBA" id="ARBA00007831"/>
    </source>
</evidence>
<evidence type="ECO:0000256" key="5">
    <source>
        <dbReference type="ARBA" id="ARBA00023302"/>
    </source>
</evidence>
<dbReference type="GO" id="GO:0005634">
    <property type="term" value="C:nucleus"/>
    <property type="evidence" value="ECO:0007669"/>
    <property type="project" value="TreeGrafter"/>
</dbReference>
<dbReference type="SUPFAM" id="SSF47874">
    <property type="entry name" value="Annexin"/>
    <property type="match status" value="1"/>
</dbReference>
<evidence type="ECO:0000256" key="3">
    <source>
        <dbReference type="ARBA" id="ARBA00022837"/>
    </source>
</evidence>
<accession>A0AAV9N6F3</accession>
<dbReference type="GO" id="GO:0001786">
    <property type="term" value="F:phosphatidylserine binding"/>
    <property type="evidence" value="ECO:0007669"/>
    <property type="project" value="TreeGrafter"/>
</dbReference>
<feature type="compositionally biased region" description="Low complexity" evidence="6">
    <location>
        <begin position="26"/>
        <end position="35"/>
    </location>
</feature>
<comment type="similarity">
    <text evidence="1">Belongs to the annexin family.</text>
</comment>
<dbReference type="RefSeq" id="XP_064703724.1">
    <property type="nucleotide sequence ID" value="XM_064849500.1"/>
</dbReference>
<dbReference type="PRINTS" id="PR00196">
    <property type="entry name" value="ANNEXIN"/>
</dbReference>
<dbReference type="PRINTS" id="PR01813">
    <property type="entry name" value="ANNEXINFUNGI"/>
</dbReference>
<keyword evidence="5" id="KW-0111">Calcium/phospholipid-binding</keyword>
<evidence type="ECO:0000313" key="7">
    <source>
        <dbReference type="EMBL" id="KAK5048266.1"/>
    </source>
</evidence>
<proteinExistence type="inferred from homology"/>
<name>A0AAV9N6F3_9EURO</name>
<dbReference type="GO" id="GO:0005509">
    <property type="term" value="F:calcium ion binding"/>
    <property type="evidence" value="ECO:0007669"/>
    <property type="project" value="InterPro"/>
</dbReference>
<feature type="compositionally biased region" description="Low complexity" evidence="6">
    <location>
        <begin position="94"/>
        <end position="106"/>
    </location>
</feature>
<dbReference type="GO" id="GO:0012506">
    <property type="term" value="C:vesicle membrane"/>
    <property type="evidence" value="ECO:0007669"/>
    <property type="project" value="TreeGrafter"/>
</dbReference>
<dbReference type="InterPro" id="IPR001464">
    <property type="entry name" value="Annexin"/>
</dbReference>
<evidence type="ECO:0000313" key="8">
    <source>
        <dbReference type="Proteomes" id="UP001358417"/>
    </source>
</evidence>
<reference evidence="7 8" key="1">
    <citation type="submission" date="2023-08" db="EMBL/GenBank/DDBJ databases">
        <title>Black Yeasts Isolated from many extreme environments.</title>
        <authorList>
            <person name="Coleine C."/>
            <person name="Stajich J.E."/>
            <person name="Selbmann L."/>
        </authorList>
    </citation>
    <scope>NUCLEOTIDE SEQUENCE [LARGE SCALE GENOMIC DNA]</scope>
    <source>
        <strain evidence="7 8">CCFEE 5792</strain>
    </source>
</reference>
<keyword evidence="3" id="KW-0106">Calcium</keyword>
<evidence type="ECO:0008006" key="9">
    <source>
        <dbReference type="Google" id="ProtNLM"/>
    </source>
</evidence>
<evidence type="ECO:0000256" key="4">
    <source>
        <dbReference type="ARBA" id="ARBA00023216"/>
    </source>
</evidence>
<dbReference type="GO" id="GO:0005544">
    <property type="term" value="F:calcium-dependent phospholipid binding"/>
    <property type="evidence" value="ECO:0007669"/>
    <property type="project" value="UniProtKB-KW"/>
</dbReference>
<protein>
    <recommendedName>
        <fullName evidence="9">Annexin</fullName>
    </recommendedName>
</protein>
<sequence>MSYGGPPQQPPYGGGYPPPNQGGYGQQYPQQQGNWGPPPPQQHGNWGAPPGGPPPQQGGWGPPPGPPQQGGWGPPPGGPPPQQGGWGPPPGAPPQWQQGPPQQQGGYPPPQQGGYGPPAQPSPGYDPRAVAQGDASRDADALRAAMKGFGTDEKALIRILSKPDPLQIALLRNTYNTRLRRNLEADIKSETSKYFCDGLVAIVQGPLGHDVHEVNRSIKGIGTKESVLNDVLIGRSNADMRAIKQAYQETFRKSLESEVKGDLSMKTEQLFGLIMAATRAEESAPIDHNQIDRDVQDLHRAMDARIGTDQITVCSILSQRSDGQVRAIAHHWKQKYHSDMEKVVDSEFSGHMKDALLLMVRRATDRAMSDALQLEEAMAGMGTKDNLLVARIVRLHWNRQHMDQVKRAYQHRFKKDLIQRVKGEISGDYENLMVACLT</sequence>
<comment type="caution">
    <text evidence="7">The sequence shown here is derived from an EMBL/GenBank/DDBJ whole genome shotgun (WGS) entry which is preliminary data.</text>
</comment>
<keyword evidence="8" id="KW-1185">Reference proteome</keyword>
<dbReference type="Gene3D" id="1.10.220.10">
    <property type="entry name" value="Annexin"/>
    <property type="match status" value="4"/>
</dbReference>
<gene>
    <name evidence="7" type="ORF">LTR84_005936</name>
</gene>
<dbReference type="Pfam" id="PF00191">
    <property type="entry name" value="Annexin"/>
    <property type="match status" value="4"/>
</dbReference>
<dbReference type="AlphaFoldDB" id="A0AAV9N6F3"/>
<dbReference type="PROSITE" id="PS51897">
    <property type="entry name" value="ANNEXIN_2"/>
    <property type="match status" value="4"/>
</dbReference>
<dbReference type="PANTHER" id="PTHR10502:SF102">
    <property type="entry name" value="ANNEXIN B11"/>
    <property type="match status" value="1"/>
</dbReference>
<keyword evidence="4" id="KW-0041">Annexin</keyword>
<dbReference type="FunFam" id="1.10.220.10:FF:000005">
    <property type="entry name" value="Annexin"/>
    <property type="match status" value="1"/>
</dbReference>
<dbReference type="Proteomes" id="UP001358417">
    <property type="component" value="Unassembled WGS sequence"/>
</dbReference>
<dbReference type="SMART" id="SM00335">
    <property type="entry name" value="ANX"/>
    <property type="match status" value="4"/>
</dbReference>
<dbReference type="InterPro" id="IPR018502">
    <property type="entry name" value="Annexin_repeat"/>
</dbReference>
<dbReference type="GO" id="GO:0005886">
    <property type="term" value="C:plasma membrane"/>
    <property type="evidence" value="ECO:0007669"/>
    <property type="project" value="TreeGrafter"/>
</dbReference>
<evidence type="ECO:0000256" key="6">
    <source>
        <dbReference type="SAM" id="MobiDB-lite"/>
    </source>
</evidence>
<dbReference type="EMBL" id="JAVRRD010000022">
    <property type="protein sequence ID" value="KAK5048266.1"/>
    <property type="molecule type" value="Genomic_DNA"/>
</dbReference>
<feature type="compositionally biased region" description="Pro residues" evidence="6">
    <location>
        <begin position="50"/>
        <end position="93"/>
    </location>
</feature>
<keyword evidence="2" id="KW-0677">Repeat</keyword>
<dbReference type="GO" id="GO:0005737">
    <property type="term" value="C:cytoplasm"/>
    <property type="evidence" value="ECO:0007669"/>
    <property type="project" value="TreeGrafter"/>
</dbReference>
<dbReference type="InterPro" id="IPR037104">
    <property type="entry name" value="Annexin_sf"/>
</dbReference>